<organism evidence="2 3">
    <name type="scientific">Centaurea solstitialis</name>
    <name type="common">yellow star-thistle</name>
    <dbReference type="NCBI Taxonomy" id="347529"/>
    <lineage>
        <taxon>Eukaryota</taxon>
        <taxon>Viridiplantae</taxon>
        <taxon>Streptophyta</taxon>
        <taxon>Embryophyta</taxon>
        <taxon>Tracheophyta</taxon>
        <taxon>Spermatophyta</taxon>
        <taxon>Magnoliopsida</taxon>
        <taxon>eudicotyledons</taxon>
        <taxon>Gunneridae</taxon>
        <taxon>Pentapetalae</taxon>
        <taxon>asterids</taxon>
        <taxon>campanulids</taxon>
        <taxon>Asterales</taxon>
        <taxon>Asteraceae</taxon>
        <taxon>Carduoideae</taxon>
        <taxon>Cardueae</taxon>
        <taxon>Centaureinae</taxon>
        <taxon>Centaurea</taxon>
    </lineage>
</organism>
<feature type="compositionally biased region" description="Basic residues" evidence="1">
    <location>
        <begin position="321"/>
        <end position="331"/>
    </location>
</feature>
<dbReference type="Proteomes" id="UP001172457">
    <property type="component" value="Chromosome 1"/>
</dbReference>
<gene>
    <name evidence="2" type="ORF">OSB04_001733</name>
</gene>
<keyword evidence="3" id="KW-1185">Reference proteome</keyword>
<accession>A0AA38U9P4</accession>
<name>A0AA38U9P4_9ASTR</name>
<sequence length="363" mass="40790">MGHGEIVDPALLRPDEMIMILNLYLVNRIQLVFEEEHLATQFLRDRVDIWKNWFSALQDWNPGFSVQERLASLLNFGIPSQGPATFSEVAKLFGEVIIHEDCRIESKNLAFGRVGILTKQMEWINKSLIVLIENFDHRICIMEDVVDSFQLIPFGNVKGFLDNDQDLSSSKDSCNYSSEEDFSNDTFLDARGFPTAKKLDGLQEENEEGERVEDSLEVESKADISSPPKVGDALEVDNPLAVDQSLGLPTINLSSTKEVDEFLVEPNCISDLLKEDEGLIFAKPIELFKDLPDNFHLAEKTMEFDLDSVESAPPSPEGNHVRSRRSKKNNKGSRGYVFNIDLNKVAPLSRSSLNCSSNSMSLV</sequence>
<dbReference type="EMBL" id="JARYMX010000001">
    <property type="protein sequence ID" value="KAJ9565767.1"/>
    <property type="molecule type" value="Genomic_DNA"/>
</dbReference>
<feature type="region of interest" description="Disordered" evidence="1">
    <location>
        <begin position="306"/>
        <end position="334"/>
    </location>
</feature>
<proteinExistence type="predicted"/>
<evidence type="ECO:0000313" key="3">
    <source>
        <dbReference type="Proteomes" id="UP001172457"/>
    </source>
</evidence>
<feature type="compositionally biased region" description="Acidic residues" evidence="1">
    <location>
        <begin position="202"/>
        <end position="211"/>
    </location>
</feature>
<feature type="region of interest" description="Disordered" evidence="1">
    <location>
        <begin position="199"/>
        <end position="232"/>
    </location>
</feature>
<protein>
    <submittedName>
        <fullName evidence="2">Uncharacterized protein</fullName>
    </submittedName>
</protein>
<feature type="compositionally biased region" description="Basic and acidic residues" evidence="1">
    <location>
        <begin position="212"/>
        <end position="222"/>
    </location>
</feature>
<evidence type="ECO:0000313" key="2">
    <source>
        <dbReference type="EMBL" id="KAJ9565767.1"/>
    </source>
</evidence>
<evidence type="ECO:0000256" key="1">
    <source>
        <dbReference type="SAM" id="MobiDB-lite"/>
    </source>
</evidence>
<comment type="caution">
    <text evidence="2">The sequence shown here is derived from an EMBL/GenBank/DDBJ whole genome shotgun (WGS) entry which is preliminary data.</text>
</comment>
<reference evidence="2" key="1">
    <citation type="submission" date="2023-03" db="EMBL/GenBank/DDBJ databases">
        <title>Chromosome-scale reference genome and RAD-based genetic map of yellow starthistle (Centaurea solstitialis) reveal putative structural variation and QTLs associated with invader traits.</title>
        <authorList>
            <person name="Reatini B."/>
            <person name="Cang F.A."/>
            <person name="Jiang Q."/>
            <person name="Mckibben M.T.W."/>
            <person name="Barker M.S."/>
            <person name="Rieseberg L.H."/>
            <person name="Dlugosch K.M."/>
        </authorList>
    </citation>
    <scope>NUCLEOTIDE SEQUENCE</scope>
    <source>
        <strain evidence="2">CAN-66</strain>
        <tissue evidence="2">Leaf</tissue>
    </source>
</reference>
<dbReference type="AlphaFoldDB" id="A0AA38U9P4"/>